<name>A0A1G8ADR6_9VIBR</name>
<dbReference type="PANTHER" id="PTHR33164">
    <property type="entry name" value="TRANSCRIPTIONAL REGULATOR, MARR FAMILY"/>
    <property type="match status" value="1"/>
</dbReference>
<keyword evidence="2" id="KW-0963">Cytoplasm</keyword>
<dbReference type="GO" id="GO:0003677">
    <property type="term" value="F:DNA binding"/>
    <property type="evidence" value="ECO:0007669"/>
    <property type="project" value="UniProtKB-KW"/>
</dbReference>
<dbReference type="InterPro" id="IPR055166">
    <property type="entry name" value="Transc_reg_Sar_Rot_HTH"/>
</dbReference>
<dbReference type="InterPro" id="IPR036388">
    <property type="entry name" value="WH-like_DNA-bd_sf"/>
</dbReference>
<accession>A0A1G8ADR6</accession>
<evidence type="ECO:0000256" key="4">
    <source>
        <dbReference type="ARBA" id="ARBA00023125"/>
    </source>
</evidence>
<reference evidence="8" key="1">
    <citation type="submission" date="2016-10" db="EMBL/GenBank/DDBJ databases">
        <authorList>
            <person name="Varghese N."/>
            <person name="Submissions S."/>
        </authorList>
    </citation>
    <scope>NUCLEOTIDE SEQUENCE [LARGE SCALE GENOMIC DNA]</scope>
    <source>
        <strain evidence="8">CGMCC 1.10228</strain>
    </source>
</reference>
<dbReference type="InterPro" id="IPR000835">
    <property type="entry name" value="HTH_MarR-typ"/>
</dbReference>
<dbReference type="Proteomes" id="UP000198854">
    <property type="component" value="Unassembled WGS sequence"/>
</dbReference>
<evidence type="ECO:0000256" key="3">
    <source>
        <dbReference type="ARBA" id="ARBA00023015"/>
    </source>
</evidence>
<dbReference type="GO" id="GO:0006950">
    <property type="term" value="P:response to stress"/>
    <property type="evidence" value="ECO:0007669"/>
    <property type="project" value="TreeGrafter"/>
</dbReference>
<evidence type="ECO:0000256" key="1">
    <source>
        <dbReference type="ARBA" id="ARBA00004496"/>
    </source>
</evidence>
<protein>
    <submittedName>
        <fullName evidence="7">Transcriptional regulator, MarR family</fullName>
    </submittedName>
</protein>
<keyword evidence="3" id="KW-0805">Transcription regulation</keyword>
<dbReference type="Gene3D" id="1.10.10.10">
    <property type="entry name" value="Winged helix-like DNA-binding domain superfamily/Winged helix DNA-binding domain"/>
    <property type="match status" value="1"/>
</dbReference>
<evidence type="ECO:0000313" key="7">
    <source>
        <dbReference type="EMBL" id="SDH18976.1"/>
    </source>
</evidence>
<dbReference type="RefSeq" id="WP_093272990.1">
    <property type="nucleotide sequence ID" value="NZ_FNDD01000010.1"/>
</dbReference>
<dbReference type="SMART" id="SM00347">
    <property type="entry name" value="HTH_MARR"/>
    <property type="match status" value="1"/>
</dbReference>
<dbReference type="FunFam" id="1.10.10.10:FF:000163">
    <property type="entry name" value="MarR family transcriptional regulator"/>
    <property type="match status" value="1"/>
</dbReference>
<dbReference type="OrthoDB" id="9806864at2"/>
<dbReference type="InterPro" id="IPR036390">
    <property type="entry name" value="WH_DNA-bd_sf"/>
</dbReference>
<gene>
    <name evidence="7" type="ORF">SAMN04488136_11063</name>
</gene>
<dbReference type="GO" id="GO:0003700">
    <property type="term" value="F:DNA-binding transcription factor activity"/>
    <property type="evidence" value="ECO:0007669"/>
    <property type="project" value="InterPro"/>
</dbReference>
<dbReference type="GO" id="GO:0005737">
    <property type="term" value="C:cytoplasm"/>
    <property type="evidence" value="ECO:0007669"/>
    <property type="project" value="UniProtKB-SubCell"/>
</dbReference>
<proteinExistence type="predicted"/>
<dbReference type="PANTHER" id="PTHR33164:SF100">
    <property type="entry name" value="OSPR"/>
    <property type="match status" value="1"/>
</dbReference>
<dbReference type="PRINTS" id="PR00598">
    <property type="entry name" value="HTHMARR"/>
</dbReference>
<feature type="domain" description="HTH marR-type" evidence="6">
    <location>
        <begin position="21"/>
        <end position="151"/>
    </location>
</feature>
<evidence type="ECO:0000256" key="5">
    <source>
        <dbReference type="ARBA" id="ARBA00023163"/>
    </source>
</evidence>
<dbReference type="SUPFAM" id="SSF46785">
    <property type="entry name" value="Winged helix' DNA-binding domain"/>
    <property type="match status" value="1"/>
</dbReference>
<dbReference type="PROSITE" id="PS50995">
    <property type="entry name" value="HTH_MARR_2"/>
    <property type="match status" value="1"/>
</dbReference>
<evidence type="ECO:0000313" key="8">
    <source>
        <dbReference type="Proteomes" id="UP000198854"/>
    </source>
</evidence>
<dbReference type="EMBL" id="FNDD01000010">
    <property type="protein sequence ID" value="SDH18976.1"/>
    <property type="molecule type" value="Genomic_DNA"/>
</dbReference>
<evidence type="ECO:0000256" key="2">
    <source>
        <dbReference type="ARBA" id="ARBA00022490"/>
    </source>
</evidence>
<dbReference type="STRING" id="861298.SAMN04488136_11063"/>
<organism evidence="7 8">
    <name type="scientific">Vibrio xiamenensis</name>
    <dbReference type="NCBI Taxonomy" id="861298"/>
    <lineage>
        <taxon>Bacteria</taxon>
        <taxon>Pseudomonadati</taxon>
        <taxon>Pseudomonadota</taxon>
        <taxon>Gammaproteobacteria</taxon>
        <taxon>Vibrionales</taxon>
        <taxon>Vibrionaceae</taxon>
        <taxon>Vibrio</taxon>
    </lineage>
</organism>
<keyword evidence="8" id="KW-1185">Reference proteome</keyword>
<dbReference type="InterPro" id="IPR039422">
    <property type="entry name" value="MarR/SlyA-like"/>
</dbReference>
<evidence type="ECO:0000259" key="6">
    <source>
        <dbReference type="PROSITE" id="PS50995"/>
    </source>
</evidence>
<keyword evidence="5" id="KW-0804">Transcription</keyword>
<dbReference type="AlphaFoldDB" id="A0A1G8ADR6"/>
<sequence>MSQCGTEPSDSKIKHNLLSLDNQVCFPLYSAANALIRAYRPFLEQLDLTYSQYLTMMVLWEHNGISVKDLGEKLHLDSGTLTPLLKRLESKGYVERQRSAKDERIRVLLLTESGVALKDQANSIPEKMACRFGLELEEMAMLKSLCLKVIKNFGA</sequence>
<dbReference type="Pfam" id="PF22381">
    <property type="entry name" value="Staph_reg_Sar_Rot"/>
    <property type="match status" value="1"/>
</dbReference>
<keyword evidence="4" id="KW-0238">DNA-binding</keyword>
<comment type="subcellular location">
    <subcellularLocation>
        <location evidence="1">Cytoplasm</location>
    </subcellularLocation>
</comment>